<dbReference type="Proteomes" id="UP000199321">
    <property type="component" value="Unassembled WGS sequence"/>
</dbReference>
<feature type="domain" description="DUF6194" evidence="1">
    <location>
        <begin position="1"/>
        <end position="138"/>
    </location>
</feature>
<evidence type="ECO:0000313" key="3">
    <source>
        <dbReference type="Proteomes" id="UP000199321"/>
    </source>
</evidence>
<reference evidence="2 3" key="1">
    <citation type="submission" date="2016-10" db="EMBL/GenBank/DDBJ databases">
        <authorList>
            <person name="de Groot N.N."/>
        </authorList>
    </citation>
    <scope>NUCLEOTIDE SEQUENCE [LARGE SCALE GENOMIC DNA]</scope>
    <source>
        <strain evidence="2 3">DSM 16195</strain>
    </source>
</reference>
<sequence>MTIEEIQAYILDNFENIKLSSADGNLFFMHPSNDKLPFATILTKDDEYDAVSNLDRDGFYRLNFCIDKEIFKSKFGHLTHKKGLESYMDVGIDFTKEDTLLPHPTYGSMNWVCVVKPSKELFDSIKEYLESSFETLKRNKN</sequence>
<dbReference type="InterPro" id="IPR045676">
    <property type="entry name" value="DUF6194"/>
</dbReference>
<dbReference type="OrthoDB" id="9783727at2"/>
<proteinExistence type="predicted"/>
<organism evidence="2 3">
    <name type="scientific">Ulvibacter litoralis</name>
    <dbReference type="NCBI Taxonomy" id="227084"/>
    <lineage>
        <taxon>Bacteria</taxon>
        <taxon>Pseudomonadati</taxon>
        <taxon>Bacteroidota</taxon>
        <taxon>Flavobacteriia</taxon>
        <taxon>Flavobacteriales</taxon>
        <taxon>Flavobacteriaceae</taxon>
        <taxon>Ulvibacter</taxon>
    </lineage>
</organism>
<accession>A0A1G7IGV1</accession>
<dbReference type="AlphaFoldDB" id="A0A1G7IGV1"/>
<name>A0A1G7IGV1_9FLAO</name>
<dbReference type="EMBL" id="FNBA01000006">
    <property type="protein sequence ID" value="SDF11937.1"/>
    <property type="molecule type" value="Genomic_DNA"/>
</dbReference>
<gene>
    <name evidence="2" type="ORF">SAMN05421855_1063</name>
</gene>
<dbReference type="RefSeq" id="WP_093145091.1">
    <property type="nucleotide sequence ID" value="NZ_BMWO01000006.1"/>
</dbReference>
<dbReference type="STRING" id="227084.SAMN05421855_1063"/>
<protein>
    <recommendedName>
        <fullName evidence="1">DUF6194 domain-containing protein</fullName>
    </recommendedName>
</protein>
<evidence type="ECO:0000259" key="1">
    <source>
        <dbReference type="Pfam" id="PF19694"/>
    </source>
</evidence>
<keyword evidence="3" id="KW-1185">Reference proteome</keyword>
<evidence type="ECO:0000313" key="2">
    <source>
        <dbReference type="EMBL" id="SDF11937.1"/>
    </source>
</evidence>
<dbReference type="Pfam" id="PF19694">
    <property type="entry name" value="DUF6194"/>
    <property type="match status" value="1"/>
</dbReference>